<dbReference type="InterPro" id="IPR003439">
    <property type="entry name" value="ABC_transporter-like_ATP-bd"/>
</dbReference>
<keyword evidence="11" id="KW-1185">Reference proteome</keyword>
<dbReference type="PROSITE" id="PS50929">
    <property type="entry name" value="ABC_TM1F"/>
    <property type="match status" value="1"/>
</dbReference>
<feature type="transmembrane region" description="Helical" evidence="7">
    <location>
        <begin position="246"/>
        <end position="266"/>
    </location>
</feature>
<dbReference type="InterPro" id="IPR011527">
    <property type="entry name" value="ABC1_TM_dom"/>
</dbReference>
<organism evidence="10 11">
    <name type="scientific">Streptomyces marincola</name>
    <dbReference type="NCBI Taxonomy" id="2878388"/>
    <lineage>
        <taxon>Bacteria</taxon>
        <taxon>Bacillati</taxon>
        <taxon>Actinomycetota</taxon>
        <taxon>Actinomycetes</taxon>
        <taxon>Kitasatosporales</taxon>
        <taxon>Streptomycetaceae</taxon>
        <taxon>Streptomyces</taxon>
    </lineage>
</organism>
<comment type="subcellular location">
    <subcellularLocation>
        <location evidence="1">Cell membrane</location>
        <topology evidence="1">Multi-pass membrane protein</topology>
    </subcellularLocation>
</comment>
<evidence type="ECO:0000259" key="9">
    <source>
        <dbReference type="PROSITE" id="PS50929"/>
    </source>
</evidence>
<dbReference type="RefSeq" id="WP_086160857.1">
    <property type="nucleotide sequence ID" value="NZ_CP021121.1"/>
</dbReference>
<dbReference type="Gene3D" id="1.20.1560.10">
    <property type="entry name" value="ABC transporter type 1, transmembrane domain"/>
    <property type="match status" value="1"/>
</dbReference>
<dbReference type="InterPro" id="IPR003593">
    <property type="entry name" value="AAA+_ATPase"/>
</dbReference>
<evidence type="ECO:0000256" key="5">
    <source>
        <dbReference type="ARBA" id="ARBA00022989"/>
    </source>
</evidence>
<keyword evidence="3" id="KW-0547">Nucleotide-binding</keyword>
<evidence type="ECO:0000313" key="11">
    <source>
        <dbReference type="Proteomes" id="UP000194218"/>
    </source>
</evidence>
<dbReference type="InterPro" id="IPR036640">
    <property type="entry name" value="ABC1_TM_sf"/>
</dbReference>
<dbReference type="InterPro" id="IPR039421">
    <property type="entry name" value="Type_1_exporter"/>
</dbReference>
<reference evidence="10 11" key="1">
    <citation type="submission" date="2017-05" db="EMBL/GenBank/DDBJ databases">
        <title>Complete genome sequence of Streptomyces sp. SCSIO 03032 revealed the diverse biosynthetic pathways for its bioactive secondary metabolites.</title>
        <authorList>
            <person name="Ma L."/>
            <person name="Zhu Y."/>
            <person name="Zhang W."/>
            <person name="Zhang G."/>
            <person name="Tian X."/>
            <person name="Zhang S."/>
            <person name="Zhang C."/>
        </authorList>
    </citation>
    <scope>NUCLEOTIDE SEQUENCE [LARGE SCALE GENOMIC DNA]</scope>
    <source>
        <strain evidence="10 11">SCSIO 03032</strain>
    </source>
</reference>
<feature type="domain" description="ABC transporter" evidence="8">
    <location>
        <begin position="332"/>
        <end position="568"/>
    </location>
</feature>
<dbReference type="KEGG" id="smao:CAG99_21210"/>
<dbReference type="Gene3D" id="3.40.50.300">
    <property type="entry name" value="P-loop containing nucleotide triphosphate hydrolases"/>
    <property type="match status" value="1"/>
</dbReference>
<keyword evidence="4 10" id="KW-0067">ATP-binding</keyword>
<evidence type="ECO:0000256" key="1">
    <source>
        <dbReference type="ARBA" id="ARBA00004651"/>
    </source>
</evidence>
<dbReference type="InterPro" id="IPR027417">
    <property type="entry name" value="P-loop_NTPase"/>
</dbReference>
<gene>
    <name evidence="10" type="ORF">CAG99_21210</name>
</gene>
<dbReference type="SMART" id="SM00382">
    <property type="entry name" value="AAA"/>
    <property type="match status" value="1"/>
</dbReference>
<dbReference type="PROSITE" id="PS00211">
    <property type="entry name" value="ABC_TRANSPORTER_1"/>
    <property type="match status" value="1"/>
</dbReference>
<dbReference type="GO" id="GO:0015421">
    <property type="term" value="F:ABC-type oligopeptide transporter activity"/>
    <property type="evidence" value="ECO:0007669"/>
    <property type="project" value="TreeGrafter"/>
</dbReference>
<dbReference type="PROSITE" id="PS50893">
    <property type="entry name" value="ABC_TRANSPORTER_2"/>
    <property type="match status" value="1"/>
</dbReference>
<dbReference type="Proteomes" id="UP000194218">
    <property type="component" value="Chromosome"/>
</dbReference>
<dbReference type="GO" id="GO:0005886">
    <property type="term" value="C:plasma membrane"/>
    <property type="evidence" value="ECO:0007669"/>
    <property type="project" value="UniProtKB-SubCell"/>
</dbReference>
<feature type="domain" description="ABC transmembrane type-1" evidence="9">
    <location>
        <begin position="22"/>
        <end position="300"/>
    </location>
</feature>
<dbReference type="EMBL" id="CP021121">
    <property type="protein sequence ID" value="ARQ71020.1"/>
    <property type="molecule type" value="Genomic_DNA"/>
</dbReference>
<feature type="transmembrane region" description="Helical" evidence="7">
    <location>
        <begin position="158"/>
        <end position="177"/>
    </location>
</feature>
<dbReference type="AlphaFoldDB" id="A0A1W7D371"/>
<feature type="transmembrane region" description="Helical" evidence="7">
    <location>
        <begin position="272"/>
        <end position="292"/>
    </location>
</feature>
<evidence type="ECO:0000256" key="6">
    <source>
        <dbReference type="ARBA" id="ARBA00023136"/>
    </source>
</evidence>
<proteinExistence type="predicted"/>
<dbReference type="Pfam" id="PF00664">
    <property type="entry name" value="ABC_membrane"/>
    <property type="match status" value="1"/>
</dbReference>
<dbReference type="OrthoDB" id="9806127at2"/>
<dbReference type="SUPFAM" id="SSF52540">
    <property type="entry name" value="P-loop containing nucleoside triphosphate hydrolases"/>
    <property type="match status" value="1"/>
</dbReference>
<evidence type="ECO:0000256" key="3">
    <source>
        <dbReference type="ARBA" id="ARBA00022741"/>
    </source>
</evidence>
<evidence type="ECO:0000256" key="7">
    <source>
        <dbReference type="SAM" id="Phobius"/>
    </source>
</evidence>
<dbReference type="PANTHER" id="PTHR43394:SF1">
    <property type="entry name" value="ATP-BINDING CASSETTE SUB-FAMILY B MEMBER 10, MITOCHONDRIAL"/>
    <property type="match status" value="1"/>
</dbReference>
<protein>
    <submittedName>
        <fullName evidence="10">ABC transporter ATP-binding protein</fullName>
    </submittedName>
</protein>
<dbReference type="GO" id="GO:0016887">
    <property type="term" value="F:ATP hydrolysis activity"/>
    <property type="evidence" value="ECO:0007669"/>
    <property type="project" value="InterPro"/>
</dbReference>
<evidence type="ECO:0000256" key="4">
    <source>
        <dbReference type="ARBA" id="ARBA00022840"/>
    </source>
</evidence>
<keyword evidence="5 7" id="KW-1133">Transmembrane helix</keyword>
<name>A0A1W7D371_9ACTN</name>
<dbReference type="SUPFAM" id="SSF90123">
    <property type="entry name" value="ABC transporter transmembrane region"/>
    <property type="match status" value="1"/>
</dbReference>
<evidence type="ECO:0000256" key="2">
    <source>
        <dbReference type="ARBA" id="ARBA00022692"/>
    </source>
</evidence>
<evidence type="ECO:0000259" key="8">
    <source>
        <dbReference type="PROSITE" id="PS50893"/>
    </source>
</evidence>
<dbReference type="GO" id="GO:0005524">
    <property type="term" value="F:ATP binding"/>
    <property type="evidence" value="ECO:0007669"/>
    <property type="project" value="UniProtKB-KW"/>
</dbReference>
<keyword evidence="2 7" id="KW-0812">Transmembrane</keyword>
<feature type="transmembrane region" description="Helical" evidence="7">
    <location>
        <begin position="129"/>
        <end position="152"/>
    </location>
</feature>
<sequence length="590" mass="58800">MPTHPLDPTLRATARQGAGRMAALFALSLAAAGVALALPTALGRALDALLAEGDATRGPALLTAGLVIAQILVGVLTTVLTAGADAHGAAWLRGRLLRHLLAVGPGAASRFPEGDLVTRATGNAVHAGAAPAALAAAFAAAATPLGAIVALAVTDARLALVFLAGLPLLALLLRAFARSAGDAFAGYQRAQADIAGRLVDALRGARTIAAAGTEEAERRRVLDPLPRLGAHGLRMWRVNARATGRAAALTPLLQLAVVATGGLLLAAGDLTVGGLLAAARYAALAGGVGLFVGHLNRLVRARAAAVRVGEALAVPPPRHGGAALPPGGPGRVEFRGVSARRGGREVLRGLDLVVPGGSTVALVGRSGAGKSLLAALAGGLAEPDAGRVLIDGVPVTDLAPDALRAEVGYAFERPALLGGTLAPTVAATIGLGPGPAPPPERVAAAARAARADGFIRTLPDGYATRCDGVPLSGGELQRLGLARAFARGGRLLILDDATSSLDTVTELHVARALAAHAAARTRLVVAHRAGSAARADLVAWLDDGRVRALAPHGQLWARADYRALWAADEPAPAARGAAAGADGAGGAAGA</sequence>
<keyword evidence="6 7" id="KW-0472">Membrane</keyword>
<dbReference type="PANTHER" id="PTHR43394">
    <property type="entry name" value="ATP-DEPENDENT PERMEASE MDL1, MITOCHONDRIAL"/>
    <property type="match status" value="1"/>
</dbReference>
<dbReference type="Pfam" id="PF00005">
    <property type="entry name" value="ABC_tran"/>
    <property type="match status" value="1"/>
</dbReference>
<feature type="transmembrane region" description="Helical" evidence="7">
    <location>
        <begin position="61"/>
        <end position="83"/>
    </location>
</feature>
<evidence type="ECO:0000313" key="10">
    <source>
        <dbReference type="EMBL" id="ARQ71020.1"/>
    </source>
</evidence>
<dbReference type="InterPro" id="IPR017871">
    <property type="entry name" value="ABC_transporter-like_CS"/>
</dbReference>
<accession>A0A1W7D371</accession>